<dbReference type="InterPro" id="IPR032274">
    <property type="entry name" value="DUF4835"/>
</dbReference>
<name>A0A376BZF7_9FLAO</name>
<dbReference type="Pfam" id="PF16119">
    <property type="entry name" value="DUF4835"/>
    <property type="match status" value="1"/>
</dbReference>
<dbReference type="Proteomes" id="UP000255515">
    <property type="component" value="Unassembled WGS sequence"/>
</dbReference>
<protein>
    <recommendedName>
        <fullName evidence="1">EF-hand domain-containing protein</fullName>
    </recommendedName>
</protein>
<dbReference type="GO" id="GO:0005509">
    <property type="term" value="F:calcium ion binding"/>
    <property type="evidence" value="ECO:0007669"/>
    <property type="project" value="InterPro"/>
</dbReference>
<accession>A0A376BZF7</accession>
<proteinExistence type="predicted"/>
<dbReference type="AlphaFoldDB" id="A0A376BZF7"/>
<dbReference type="EMBL" id="UFTJ01000001">
    <property type="protein sequence ID" value="SSZ47068.1"/>
    <property type="molecule type" value="Genomic_DNA"/>
</dbReference>
<dbReference type="InterPro" id="IPR002048">
    <property type="entry name" value="EF_hand_dom"/>
</dbReference>
<gene>
    <name evidence="2" type="ORF">NCTC11661_00731</name>
</gene>
<feature type="domain" description="EF-hand" evidence="1">
    <location>
        <begin position="259"/>
        <end position="294"/>
    </location>
</feature>
<evidence type="ECO:0000313" key="3">
    <source>
        <dbReference type="Proteomes" id="UP000255515"/>
    </source>
</evidence>
<reference evidence="2 3" key="1">
    <citation type="submission" date="2018-06" db="EMBL/GenBank/DDBJ databases">
        <authorList>
            <consortium name="Pathogen Informatics"/>
            <person name="Doyle S."/>
        </authorList>
    </citation>
    <scope>NUCLEOTIDE SEQUENCE [LARGE SCALE GENOMIC DNA]</scope>
    <source>
        <strain evidence="2 3">NCTC11661</strain>
    </source>
</reference>
<organism evidence="2 3">
    <name type="scientific">Bergeyella zoohelcum</name>
    <dbReference type="NCBI Taxonomy" id="1015"/>
    <lineage>
        <taxon>Bacteria</taxon>
        <taxon>Pseudomonadati</taxon>
        <taxon>Bacteroidota</taxon>
        <taxon>Flavobacteriia</taxon>
        <taxon>Flavobacteriales</taxon>
        <taxon>Weeksellaceae</taxon>
        <taxon>Bergeyella</taxon>
    </lineage>
</organism>
<dbReference type="PROSITE" id="PS50222">
    <property type="entry name" value="EF_HAND_2"/>
    <property type="match status" value="1"/>
</dbReference>
<evidence type="ECO:0000259" key="1">
    <source>
        <dbReference type="PROSITE" id="PS50222"/>
    </source>
</evidence>
<sequence length="304" mass="34813">MNSMKNKIFTFCFLFGMIFFGKTQEIMANVTVNAQQIAGSNQQVYKNLEKSLKDYINKTSWMGKKVQNFEKIKANFAFVITGREGNKFMASLVVQAVRPVYGTTYESPLMNMNDANVSFEYVENENLVFNERQFSGKNLVDLVSFYIYLVLGYDGDSFQNRGGQAAFQKAQTIARNSVNRGYQGWSMIDGPRTRGALIDHLMNSGNNALREAFYKYHRNGLDNMHSQNNVQAKKYLSDALMMLKVFENSFQQNYAINLFLDTKANEIFEIFNAGNNGTVNMTELRTLMSTMSPKNTDGKWSRWK</sequence>
<evidence type="ECO:0000313" key="2">
    <source>
        <dbReference type="EMBL" id="SSZ47068.1"/>
    </source>
</evidence>